<dbReference type="AlphaFoldDB" id="A0A1W9ZNP1"/>
<gene>
    <name evidence="1" type="ORF">BST14_05370</name>
</gene>
<proteinExistence type="predicted"/>
<accession>A0A1W9ZNP1</accession>
<dbReference type="Gene3D" id="1.20.1290.10">
    <property type="entry name" value="AhpD-like"/>
    <property type="match status" value="1"/>
</dbReference>
<organism evidence="1 2">
    <name type="scientific">Mycobacterium arosiense ATCC BAA-1401 = DSM 45069</name>
    <dbReference type="NCBI Taxonomy" id="1265311"/>
    <lineage>
        <taxon>Bacteria</taxon>
        <taxon>Bacillati</taxon>
        <taxon>Actinomycetota</taxon>
        <taxon>Actinomycetes</taxon>
        <taxon>Mycobacteriales</taxon>
        <taxon>Mycobacteriaceae</taxon>
        <taxon>Mycobacterium</taxon>
        <taxon>Mycobacterium avium complex (MAC)</taxon>
    </lineage>
</organism>
<keyword evidence="2" id="KW-1185">Reference proteome</keyword>
<name>A0A1W9ZNP1_MYCAI</name>
<evidence type="ECO:0000313" key="1">
    <source>
        <dbReference type="EMBL" id="ORA19472.1"/>
    </source>
</evidence>
<comment type="caution">
    <text evidence="1">The sequence shown here is derived from an EMBL/GenBank/DDBJ whole genome shotgun (WGS) entry which is preliminary data.</text>
</comment>
<dbReference type="OrthoDB" id="657225at2"/>
<dbReference type="Proteomes" id="UP000192707">
    <property type="component" value="Unassembled WGS sequence"/>
</dbReference>
<sequence length="145" mass="16315">MTWLPMTVDGRNERDVVLGVHPEVYARHREFLKACAAAIDPDLLALCKARIAQMLHCREELALHSPDLLAELKSWERSSSFTALQRTVFEFVEQFVIDPSMISRELVTSLERELGTSGVINFTTVITGYEASLRLSTLLDLEPAP</sequence>
<protein>
    <submittedName>
        <fullName evidence="1">Uncharacterized protein</fullName>
    </submittedName>
</protein>
<evidence type="ECO:0000313" key="2">
    <source>
        <dbReference type="Proteomes" id="UP000192707"/>
    </source>
</evidence>
<dbReference type="SUPFAM" id="SSF69118">
    <property type="entry name" value="AhpD-like"/>
    <property type="match status" value="1"/>
</dbReference>
<dbReference type="RefSeq" id="WP_083063536.1">
    <property type="nucleotide sequence ID" value="NZ_MVHG01000007.1"/>
</dbReference>
<reference evidence="1 2" key="1">
    <citation type="submission" date="2016-12" db="EMBL/GenBank/DDBJ databases">
        <title>The new phylogeny of genus Mycobacterium.</title>
        <authorList>
            <person name="Tortoli E."/>
            <person name="Trovato A."/>
            <person name="Cirillo D.M."/>
        </authorList>
    </citation>
    <scope>NUCLEOTIDE SEQUENCE [LARGE SCALE GENOMIC DNA]</scope>
    <source>
        <strain evidence="1 2">DSM 45069</strain>
    </source>
</reference>
<dbReference type="InterPro" id="IPR029032">
    <property type="entry name" value="AhpD-like"/>
</dbReference>
<dbReference type="EMBL" id="MVHG01000007">
    <property type="protein sequence ID" value="ORA19472.1"/>
    <property type="molecule type" value="Genomic_DNA"/>
</dbReference>